<gene>
    <name evidence="1" type="ORF">KTH90_00095</name>
</gene>
<accession>A0ABS6K0N4</accession>
<reference evidence="1 2" key="1">
    <citation type="submission" date="2021-06" db="EMBL/GenBank/DDBJ databases">
        <title>Description of novel taxa of the family Lachnospiraceae.</title>
        <authorList>
            <person name="Chaplin A.V."/>
            <person name="Sokolova S.R."/>
            <person name="Pikina A.P."/>
            <person name="Korzhanova M."/>
            <person name="Belova V."/>
            <person name="Korostin D."/>
            <person name="Efimov B.A."/>
        </authorList>
    </citation>
    <scope>NUCLEOTIDE SEQUENCE [LARGE SCALE GENOMIC DNA]</scope>
    <source>
        <strain evidence="1 2">ASD4241</strain>
    </source>
</reference>
<comment type="caution">
    <text evidence="1">The sequence shown here is derived from an EMBL/GenBank/DDBJ whole genome shotgun (WGS) entry which is preliminary data.</text>
</comment>
<dbReference type="EMBL" id="JAHQCX010000001">
    <property type="protein sequence ID" value="MBU9724403.1"/>
    <property type="molecule type" value="Genomic_DNA"/>
</dbReference>
<organism evidence="1 2">
    <name type="scientific">Diplocloster modestus</name>
    <dbReference type="NCBI Taxonomy" id="2850322"/>
    <lineage>
        <taxon>Bacteria</taxon>
        <taxon>Bacillati</taxon>
        <taxon>Bacillota</taxon>
        <taxon>Clostridia</taxon>
        <taxon>Lachnospirales</taxon>
        <taxon>Lachnospiraceae</taxon>
        <taxon>Diplocloster</taxon>
    </lineage>
</organism>
<evidence type="ECO:0000313" key="2">
    <source>
        <dbReference type="Proteomes" id="UP001314681"/>
    </source>
</evidence>
<name>A0ABS6K0N4_9FIRM</name>
<evidence type="ECO:0000313" key="1">
    <source>
        <dbReference type="EMBL" id="MBU9724403.1"/>
    </source>
</evidence>
<sequence length="73" mass="8039">MTITKRIKRFITEVVAAAMAEPDEILTEQLCTAEYTDQILTDDYCCVVDYATLMGIAIPLALRGAINPSREAS</sequence>
<proteinExistence type="predicted"/>
<protein>
    <submittedName>
        <fullName evidence="1">Uncharacterized protein</fullName>
    </submittedName>
</protein>
<keyword evidence="2" id="KW-1185">Reference proteome</keyword>
<dbReference type="RefSeq" id="WP_238725992.1">
    <property type="nucleotide sequence ID" value="NZ_JAHQCX010000001.1"/>
</dbReference>
<dbReference type="Proteomes" id="UP001314681">
    <property type="component" value="Unassembled WGS sequence"/>
</dbReference>